<protein>
    <submittedName>
        <fullName evidence="2">Uncharacterized protein</fullName>
    </submittedName>
</protein>
<dbReference type="STRING" id="1391654.AKJ09_00952"/>
<accession>A0A0K1PL81</accession>
<keyword evidence="3" id="KW-1185">Reference proteome</keyword>
<name>A0A0K1PL81_9BACT</name>
<dbReference type="KEGG" id="llu:AKJ09_00952"/>
<evidence type="ECO:0000313" key="3">
    <source>
        <dbReference type="Proteomes" id="UP000064967"/>
    </source>
</evidence>
<feature type="region of interest" description="Disordered" evidence="1">
    <location>
        <begin position="1"/>
        <end position="43"/>
    </location>
</feature>
<dbReference type="RefSeq" id="WP_146645908.1">
    <property type="nucleotide sequence ID" value="NZ_CP012333.1"/>
</dbReference>
<feature type="region of interest" description="Disordered" evidence="1">
    <location>
        <begin position="67"/>
        <end position="86"/>
    </location>
</feature>
<dbReference type="EMBL" id="CP012333">
    <property type="protein sequence ID" value="AKU94288.1"/>
    <property type="molecule type" value="Genomic_DNA"/>
</dbReference>
<dbReference type="AlphaFoldDB" id="A0A0K1PL81"/>
<reference evidence="2 3" key="1">
    <citation type="submission" date="2015-08" db="EMBL/GenBank/DDBJ databases">
        <authorList>
            <person name="Babu N.S."/>
            <person name="Beckwith C.J."/>
            <person name="Beseler K.G."/>
            <person name="Brison A."/>
            <person name="Carone J.V."/>
            <person name="Caskin T.P."/>
            <person name="Diamond M."/>
            <person name="Durham M.E."/>
            <person name="Foxe J.M."/>
            <person name="Go M."/>
            <person name="Henderson B.A."/>
            <person name="Jones I.B."/>
            <person name="McGettigan J.A."/>
            <person name="Micheletti S.J."/>
            <person name="Nasrallah M.E."/>
            <person name="Ortiz D."/>
            <person name="Piller C.R."/>
            <person name="Privatt S.R."/>
            <person name="Schneider S.L."/>
            <person name="Sharp S."/>
            <person name="Smith T.C."/>
            <person name="Stanton J.D."/>
            <person name="Ullery H.E."/>
            <person name="Wilson R.J."/>
            <person name="Serrano M.G."/>
            <person name="Buck G."/>
            <person name="Lee V."/>
            <person name="Wang Y."/>
            <person name="Carvalho R."/>
            <person name="Voegtly L."/>
            <person name="Shi R."/>
            <person name="Duckworth R."/>
            <person name="Johnson A."/>
            <person name="Loviza R."/>
            <person name="Walstead R."/>
            <person name="Shah Z."/>
            <person name="Kiflezghi M."/>
            <person name="Wade K."/>
            <person name="Ball S.L."/>
            <person name="Bradley K.W."/>
            <person name="Asai D.J."/>
            <person name="Bowman C.A."/>
            <person name="Russell D.A."/>
            <person name="Pope W.H."/>
            <person name="Jacobs-Sera D."/>
            <person name="Hendrix R.W."/>
            <person name="Hatfull G.F."/>
        </authorList>
    </citation>
    <scope>NUCLEOTIDE SEQUENCE [LARGE SCALE GENOMIC DNA]</scope>
    <source>
        <strain evidence="2 3">DSM 27648</strain>
    </source>
</reference>
<proteinExistence type="predicted"/>
<organism evidence="2 3">
    <name type="scientific">Labilithrix luteola</name>
    <dbReference type="NCBI Taxonomy" id="1391654"/>
    <lineage>
        <taxon>Bacteria</taxon>
        <taxon>Pseudomonadati</taxon>
        <taxon>Myxococcota</taxon>
        <taxon>Polyangia</taxon>
        <taxon>Polyangiales</taxon>
        <taxon>Labilitrichaceae</taxon>
        <taxon>Labilithrix</taxon>
    </lineage>
</organism>
<evidence type="ECO:0000313" key="2">
    <source>
        <dbReference type="EMBL" id="AKU94288.1"/>
    </source>
</evidence>
<dbReference type="Proteomes" id="UP000064967">
    <property type="component" value="Chromosome"/>
</dbReference>
<feature type="compositionally biased region" description="Polar residues" evidence="1">
    <location>
        <begin position="75"/>
        <end position="86"/>
    </location>
</feature>
<feature type="compositionally biased region" description="Basic and acidic residues" evidence="1">
    <location>
        <begin position="8"/>
        <end position="41"/>
    </location>
</feature>
<evidence type="ECO:0000256" key="1">
    <source>
        <dbReference type="SAM" id="MobiDB-lite"/>
    </source>
</evidence>
<gene>
    <name evidence="2" type="ORF">AKJ09_00952</name>
</gene>
<sequence>MSSQKQNGTERRTSERRIAVERRSDTMRAATGERREVEQRGMVESMTDALEDILRWERASERALRIAAPAEVQKPSPSSPDISASR</sequence>